<dbReference type="RefSeq" id="WP_379941533.1">
    <property type="nucleotide sequence ID" value="NZ_JBHTIB010000012.1"/>
</dbReference>
<reference evidence="3" key="1">
    <citation type="journal article" date="2019" name="Int. J. Syst. Evol. Microbiol.">
        <title>The Global Catalogue of Microorganisms (GCM) 10K type strain sequencing project: providing services to taxonomists for standard genome sequencing and annotation.</title>
        <authorList>
            <consortium name="The Broad Institute Genomics Platform"/>
            <consortium name="The Broad Institute Genome Sequencing Center for Infectious Disease"/>
            <person name="Wu L."/>
            <person name="Ma J."/>
        </authorList>
    </citation>
    <scope>NUCLEOTIDE SEQUENCE [LARGE SCALE GENOMIC DNA]</scope>
    <source>
        <strain evidence="3">CCUG 60529</strain>
    </source>
</reference>
<name>A0ABW3BS24_9FLAO</name>
<keyword evidence="1" id="KW-1133">Transmembrane helix</keyword>
<evidence type="ECO:0008006" key="4">
    <source>
        <dbReference type="Google" id="ProtNLM"/>
    </source>
</evidence>
<comment type="caution">
    <text evidence="2">The sequence shown here is derived from an EMBL/GenBank/DDBJ whole genome shotgun (WGS) entry which is preliminary data.</text>
</comment>
<gene>
    <name evidence="2" type="ORF">ACFQ0I_09255</name>
</gene>
<feature type="transmembrane region" description="Helical" evidence="1">
    <location>
        <begin position="62"/>
        <end position="83"/>
    </location>
</feature>
<evidence type="ECO:0000313" key="2">
    <source>
        <dbReference type="EMBL" id="MFD0835950.1"/>
    </source>
</evidence>
<evidence type="ECO:0000313" key="3">
    <source>
        <dbReference type="Proteomes" id="UP001597011"/>
    </source>
</evidence>
<keyword evidence="1" id="KW-0472">Membrane</keyword>
<protein>
    <recommendedName>
        <fullName evidence="4">GAF domain-containing protein</fullName>
    </recommendedName>
</protein>
<feature type="transmembrane region" description="Helical" evidence="1">
    <location>
        <begin position="29"/>
        <end position="50"/>
    </location>
</feature>
<organism evidence="2 3">
    <name type="scientific">Mariniflexile aquimaris</name>
    <dbReference type="NCBI Taxonomy" id="881009"/>
    <lineage>
        <taxon>Bacteria</taxon>
        <taxon>Pseudomonadati</taxon>
        <taxon>Bacteroidota</taxon>
        <taxon>Flavobacteriia</taxon>
        <taxon>Flavobacteriales</taxon>
        <taxon>Flavobacteriaceae</taxon>
        <taxon>Mariniflexile</taxon>
    </lineage>
</organism>
<sequence length="346" mass="40582">MKKDNPYQRKLKTPNFFMIQTPPDIWNHIYGLSSSIGLIITVIVIVYNYINPSENKDYNYILTILAMLLASVLLMFLISVIYYSNRLKKSSEIPANYSFFKEQYEKQDIIINQICECSHIITHYYRNLDFLFQNIIDADPTKVSEEDLVGAINKFDYFLINITTNLQAYFSQITDDNCSITIKLLNFNREPNDTDTLVRTYFRDPVNFKKRRDADNSCSPCHVEDNTAFSIIMNPNFQNIYFSEDNLPDLYDNHQYRNPNPDWHKYYHSTLVVPISIITSLDNRNVLGFLSVDNFKGGLATNSNKEYLFFVADLLYLAFSRFNSIINLAQTKNIKNEKLDRYTNWN</sequence>
<accession>A0ABW3BS24</accession>
<keyword evidence="3" id="KW-1185">Reference proteome</keyword>
<keyword evidence="1" id="KW-0812">Transmembrane</keyword>
<proteinExistence type="predicted"/>
<dbReference type="EMBL" id="JBHTIB010000012">
    <property type="protein sequence ID" value="MFD0835950.1"/>
    <property type="molecule type" value="Genomic_DNA"/>
</dbReference>
<dbReference type="Proteomes" id="UP001597011">
    <property type="component" value="Unassembled WGS sequence"/>
</dbReference>
<evidence type="ECO:0000256" key="1">
    <source>
        <dbReference type="SAM" id="Phobius"/>
    </source>
</evidence>